<dbReference type="Proteomes" id="UP001209257">
    <property type="component" value="Unassembled WGS sequence"/>
</dbReference>
<protein>
    <recommendedName>
        <fullName evidence="4">Pilus assembly protein</fullName>
    </recommendedName>
</protein>
<feature type="transmembrane region" description="Helical" evidence="1">
    <location>
        <begin position="21"/>
        <end position="44"/>
    </location>
</feature>
<dbReference type="EMBL" id="JAOTJC010000012">
    <property type="protein sequence ID" value="MCU7555727.1"/>
    <property type="molecule type" value="Genomic_DNA"/>
</dbReference>
<organism evidence="2 3">
    <name type="scientific">Alteromonas salexigens</name>
    <dbReference type="NCBI Taxonomy" id="2982530"/>
    <lineage>
        <taxon>Bacteria</taxon>
        <taxon>Pseudomonadati</taxon>
        <taxon>Pseudomonadota</taxon>
        <taxon>Gammaproteobacteria</taxon>
        <taxon>Alteromonadales</taxon>
        <taxon>Alteromonadaceae</taxon>
        <taxon>Alteromonas/Salinimonas group</taxon>
        <taxon>Alteromonas</taxon>
    </lineage>
</organism>
<dbReference type="RefSeq" id="WP_262995660.1">
    <property type="nucleotide sequence ID" value="NZ_JAOTJC010000012.1"/>
</dbReference>
<keyword evidence="1" id="KW-1133">Transmembrane helix</keyword>
<proteinExistence type="predicted"/>
<keyword evidence="3" id="KW-1185">Reference proteome</keyword>
<evidence type="ECO:0008006" key="4">
    <source>
        <dbReference type="Google" id="ProtNLM"/>
    </source>
</evidence>
<sequence length="167" mass="17878">MTSDNVKARTVRVSMISSRGVGFTECLIATTLFTFTCLGLLTLYQQQISVSVSLATWRVAAVAADEKVTDILITEANGQGTLITADAGGTAPAGALNHVPVAQLSGLTRRWHTNPLAGVSARDARVVVVVMSWQSQNQTGTLMRHRVINSRPLIKLPRPAQFNPALP</sequence>
<keyword evidence="1" id="KW-0812">Transmembrane</keyword>
<evidence type="ECO:0000313" key="2">
    <source>
        <dbReference type="EMBL" id="MCU7555727.1"/>
    </source>
</evidence>
<reference evidence="3" key="1">
    <citation type="submission" date="2023-07" db="EMBL/GenBank/DDBJ databases">
        <title>Study on multiphase classification of strain Alteromonas salexigens isolated from the Yellow Sea.</title>
        <authorList>
            <person name="Sun L."/>
        </authorList>
    </citation>
    <scope>NUCLEOTIDE SEQUENCE [LARGE SCALE GENOMIC DNA]</scope>
    <source>
        <strain evidence="3">ASW11-19</strain>
    </source>
</reference>
<gene>
    <name evidence="2" type="ORF">OCL06_14135</name>
</gene>
<keyword evidence="1" id="KW-0472">Membrane</keyword>
<evidence type="ECO:0000313" key="3">
    <source>
        <dbReference type="Proteomes" id="UP001209257"/>
    </source>
</evidence>
<accession>A0ABT2VQY1</accession>
<comment type="caution">
    <text evidence="2">The sequence shown here is derived from an EMBL/GenBank/DDBJ whole genome shotgun (WGS) entry which is preliminary data.</text>
</comment>
<name>A0ABT2VQY1_9ALTE</name>
<evidence type="ECO:0000256" key="1">
    <source>
        <dbReference type="SAM" id="Phobius"/>
    </source>
</evidence>